<dbReference type="InterPro" id="IPR009006">
    <property type="entry name" value="Ala_racemase/Decarboxylase_C"/>
</dbReference>
<accession>A0ABS7SWQ1</accession>
<feature type="binding site" evidence="5">
    <location>
        <position position="332"/>
    </location>
    <ligand>
        <name>substrate</name>
    </ligand>
</feature>
<feature type="binding site" evidence="5">
    <location>
        <position position="328"/>
    </location>
    <ligand>
        <name>substrate</name>
    </ligand>
</feature>
<dbReference type="NCBIfam" id="TIGR01048">
    <property type="entry name" value="lysA"/>
    <property type="match status" value="1"/>
</dbReference>
<feature type="domain" description="Orn/DAP/Arg decarboxylase 2 N-terminal" evidence="9">
    <location>
        <begin position="39"/>
        <end position="293"/>
    </location>
</feature>
<dbReference type="PRINTS" id="PR01181">
    <property type="entry name" value="DAPDCRBXLASE"/>
</dbReference>
<feature type="domain" description="Orn/DAP/Arg decarboxylase 2 C-terminal" evidence="8">
    <location>
        <begin position="32"/>
        <end position="386"/>
    </location>
</feature>
<evidence type="ECO:0000256" key="1">
    <source>
        <dbReference type="ARBA" id="ARBA00001933"/>
    </source>
</evidence>
<protein>
    <recommendedName>
        <fullName evidence="5 6">Diaminopimelate decarboxylase</fullName>
        <shortName evidence="5">DAP decarboxylase</shortName>
        <shortName evidence="5">DAPDC</shortName>
        <ecNumber evidence="5 6">4.1.1.20</ecNumber>
    </recommendedName>
</protein>
<comment type="pathway">
    <text evidence="5 7">Amino-acid biosynthesis; L-lysine biosynthesis via DAP pathway; L-lysine from DL-2,6-diaminopimelate: step 1/1.</text>
</comment>
<feature type="modified residue" description="N6-(pyridoxal phosphate)lysine" evidence="5">
    <location>
        <position position="64"/>
    </location>
</feature>
<comment type="caution">
    <text evidence="10">The sequence shown here is derived from an EMBL/GenBank/DDBJ whole genome shotgun (WGS) entry which is preliminary data.</text>
</comment>
<dbReference type="EMBL" id="JAIPME010000002">
    <property type="protein sequence ID" value="MBZ2385931.1"/>
    <property type="molecule type" value="Genomic_DNA"/>
</dbReference>
<evidence type="ECO:0000259" key="9">
    <source>
        <dbReference type="Pfam" id="PF02784"/>
    </source>
</evidence>
<dbReference type="InterPro" id="IPR000183">
    <property type="entry name" value="Orn/DAP/Arg_de-COase"/>
</dbReference>
<dbReference type="Gene3D" id="3.20.20.10">
    <property type="entry name" value="Alanine racemase"/>
    <property type="match status" value="1"/>
</dbReference>
<evidence type="ECO:0000256" key="2">
    <source>
        <dbReference type="ARBA" id="ARBA00022793"/>
    </source>
</evidence>
<feature type="binding site" evidence="5">
    <location>
        <position position="388"/>
    </location>
    <ligand>
        <name>substrate</name>
    </ligand>
</feature>
<keyword evidence="11" id="KW-1185">Reference proteome</keyword>
<comment type="cofactor">
    <cofactor evidence="1 5 7">
        <name>pyridoxal 5'-phosphate</name>
        <dbReference type="ChEBI" id="CHEBI:597326"/>
    </cofactor>
</comment>
<dbReference type="InterPro" id="IPR022643">
    <property type="entry name" value="De-COase2_C"/>
</dbReference>
<feature type="binding site" evidence="5">
    <location>
        <begin position="288"/>
        <end position="291"/>
    </location>
    <ligand>
        <name>pyridoxal 5'-phosphate</name>
        <dbReference type="ChEBI" id="CHEBI:597326"/>
    </ligand>
</feature>
<evidence type="ECO:0000256" key="5">
    <source>
        <dbReference type="HAMAP-Rule" id="MF_02120"/>
    </source>
</evidence>
<dbReference type="PANTHER" id="PTHR43727">
    <property type="entry name" value="DIAMINOPIMELATE DECARBOXYLASE"/>
    <property type="match status" value="1"/>
</dbReference>
<dbReference type="InterPro" id="IPR022644">
    <property type="entry name" value="De-COase2_N"/>
</dbReference>
<comment type="catalytic activity">
    <reaction evidence="5 7">
        <text>meso-2,6-diaminopimelate + H(+) = L-lysine + CO2</text>
        <dbReference type="Rhea" id="RHEA:15101"/>
        <dbReference type="ChEBI" id="CHEBI:15378"/>
        <dbReference type="ChEBI" id="CHEBI:16526"/>
        <dbReference type="ChEBI" id="CHEBI:32551"/>
        <dbReference type="ChEBI" id="CHEBI:57791"/>
        <dbReference type="EC" id="4.1.1.20"/>
    </reaction>
</comment>
<keyword evidence="5" id="KW-0028">Amino-acid biosynthesis</keyword>
<reference evidence="10 11" key="1">
    <citation type="submission" date="2021-08" db="EMBL/GenBank/DDBJ databases">
        <title>FDA dAtabase for Regulatory Grade micrObial Sequences (FDA-ARGOS): Supporting development and validation of Infectious Disease Dx tests.</title>
        <authorList>
            <person name="Sproer C."/>
            <person name="Gronow S."/>
            <person name="Severitt S."/>
            <person name="Schroder I."/>
            <person name="Tallon L."/>
            <person name="Sadzewicz L."/>
            <person name="Zhao X."/>
            <person name="Boylan J."/>
            <person name="Ott S."/>
            <person name="Bowen H."/>
            <person name="Vavikolanu K."/>
            <person name="Hazen T."/>
            <person name="Aluvathingal J."/>
            <person name="Nadendla S."/>
            <person name="Lowell S."/>
            <person name="Myers T."/>
            <person name="Yan Y."/>
            <person name="Sichtig H."/>
        </authorList>
    </citation>
    <scope>NUCLEOTIDE SEQUENCE [LARGE SCALE GENOMIC DNA]</scope>
    <source>
        <strain evidence="10 11">FDAARGOS_1460</strain>
    </source>
</reference>
<evidence type="ECO:0000256" key="3">
    <source>
        <dbReference type="ARBA" id="ARBA00022898"/>
    </source>
</evidence>
<dbReference type="Pfam" id="PF00278">
    <property type="entry name" value="Orn_DAP_Arg_deC"/>
    <property type="match status" value="1"/>
</dbReference>
<evidence type="ECO:0000256" key="7">
    <source>
        <dbReference type="RuleBase" id="RU003738"/>
    </source>
</evidence>
<dbReference type="Gene3D" id="2.40.37.10">
    <property type="entry name" value="Lyase, Ornithine Decarboxylase, Chain A, domain 1"/>
    <property type="match status" value="1"/>
</dbReference>
<organism evidence="10 11">
    <name type="scientific">Anaerococcus murdochii</name>
    <dbReference type="NCBI Taxonomy" id="411577"/>
    <lineage>
        <taxon>Bacteria</taxon>
        <taxon>Bacillati</taxon>
        <taxon>Bacillota</taxon>
        <taxon>Tissierellia</taxon>
        <taxon>Tissierellales</taxon>
        <taxon>Peptoniphilaceae</taxon>
        <taxon>Anaerococcus</taxon>
    </lineage>
</organism>
<feature type="binding site" evidence="5">
    <location>
        <position position="291"/>
    </location>
    <ligand>
        <name>substrate</name>
    </ligand>
</feature>
<dbReference type="InterPro" id="IPR029066">
    <property type="entry name" value="PLP-binding_barrel"/>
</dbReference>
<keyword evidence="5 7" id="KW-0457">Lysine biosynthesis</keyword>
<dbReference type="HAMAP" id="MF_02120">
    <property type="entry name" value="LysA"/>
    <property type="match status" value="1"/>
</dbReference>
<evidence type="ECO:0000313" key="11">
    <source>
        <dbReference type="Proteomes" id="UP000734271"/>
    </source>
</evidence>
<comment type="similarity">
    <text evidence="5">Belongs to the Orn/Lys/Arg decarboxylase class-II family. LysA subfamily.</text>
</comment>
<dbReference type="InterPro" id="IPR002986">
    <property type="entry name" value="DAP_deCOOHase_LysA"/>
</dbReference>
<dbReference type="RefSeq" id="WP_223417731.1">
    <property type="nucleotide sequence ID" value="NZ_JAIPME010000002.1"/>
</dbReference>
<keyword evidence="4 5" id="KW-0456">Lyase</keyword>
<sequence>MLKKNYTNIDGMLHIGGLSVEYLRKKYGTPLYIYDQKLIKDTARAFRENFKSDIFASEVSFASKAGSNLYLLGLIKNEGLFLDTVSIGEMYIGMKAGFEPKKIHLHGNNKTKEELVFAIENKIGTIIIDSYEEFLFLEEILKEMDEKMDCLLRINPDVKTSTHKYIQTSNADSKFGINIRDEKIESYIKEMAQSQFVNLLGFHAHIGSQVMEVGFFEEEAKILFDFTKKMQDLTDQSFSHLNLGGGFGVRQNKNDKDFDLEKFLRDFAKIIEEKIKDYKLKITRVGIEPGRSMINQAGTTIYSVGSVKHTLEGLPLVFVDGGMSDNIRPSLYGAKYDALIANRLDDKNYEKFRVGGKFCESGDILIEETDLPYPKRGDILAIENTGAYSLAMSSNYNKLPKPTVVFVEDGKDYLAVKRETLDDLIKNDCEYKGE</sequence>
<comment type="function">
    <text evidence="5">Specifically catalyzes the decarboxylation of meso-diaminopimelate (meso-DAP) to L-lysine.</text>
</comment>
<gene>
    <name evidence="5 10" type="primary">lysA</name>
    <name evidence="10" type="ORF">K8P03_01240</name>
</gene>
<feature type="binding site" evidence="5">
    <location>
        <position position="360"/>
    </location>
    <ligand>
        <name>substrate</name>
    </ligand>
</feature>
<evidence type="ECO:0000256" key="4">
    <source>
        <dbReference type="ARBA" id="ARBA00023239"/>
    </source>
</evidence>
<feature type="binding site" evidence="5">
    <location>
        <position position="246"/>
    </location>
    <ligand>
        <name>pyridoxal 5'-phosphate</name>
        <dbReference type="ChEBI" id="CHEBI:597326"/>
    </ligand>
</feature>
<dbReference type="SUPFAM" id="SSF51419">
    <property type="entry name" value="PLP-binding barrel"/>
    <property type="match status" value="1"/>
</dbReference>
<name>A0ABS7SWQ1_9FIRM</name>
<dbReference type="Proteomes" id="UP000734271">
    <property type="component" value="Unassembled WGS sequence"/>
</dbReference>
<comment type="subunit">
    <text evidence="5">Homodimer.</text>
</comment>
<evidence type="ECO:0000313" key="10">
    <source>
        <dbReference type="EMBL" id="MBZ2385931.1"/>
    </source>
</evidence>
<dbReference type="CDD" id="cd06828">
    <property type="entry name" value="PLPDE_III_DapDC"/>
    <property type="match status" value="1"/>
</dbReference>
<evidence type="ECO:0000259" key="8">
    <source>
        <dbReference type="Pfam" id="PF00278"/>
    </source>
</evidence>
<dbReference type="EC" id="4.1.1.20" evidence="5 6"/>
<feature type="binding site" evidence="5">
    <location>
        <position position="388"/>
    </location>
    <ligand>
        <name>pyridoxal 5'-phosphate</name>
        <dbReference type="ChEBI" id="CHEBI:597326"/>
    </ligand>
</feature>
<evidence type="ECO:0000256" key="6">
    <source>
        <dbReference type="NCBIfam" id="TIGR01048"/>
    </source>
</evidence>
<dbReference type="PRINTS" id="PR01179">
    <property type="entry name" value="ODADCRBXLASE"/>
</dbReference>
<proteinExistence type="inferred from homology"/>
<dbReference type="GO" id="GO:0008836">
    <property type="term" value="F:diaminopimelate decarboxylase activity"/>
    <property type="evidence" value="ECO:0007669"/>
    <property type="project" value="UniProtKB-EC"/>
</dbReference>
<keyword evidence="2 5" id="KW-0210">Decarboxylase</keyword>
<dbReference type="Pfam" id="PF02784">
    <property type="entry name" value="Orn_Arg_deC_N"/>
    <property type="match status" value="1"/>
</dbReference>
<dbReference type="PANTHER" id="PTHR43727:SF2">
    <property type="entry name" value="GROUP IV DECARBOXYLASE"/>
    <property type="match status" value="1"/>
</dbReference>
<keyword evidence="3 5" id="KW-0663">Pyridoxal phosphate</keyword>
<dbReference type="SUPFAM" id="SSF50621">
    <property type="entry name" value="Alanine racemase C-terminal domain-like"/>
    <property type="match status" value="1"/>
</dbReference>